<dbReference type="Pfam" id="PF07589">
    <property type="entry name" value="PEP-CTERM"/>
    <property type="match status" value="1"/>
</dbReference>
<accession>G4WV41</accession>
<evidence type="ECO:0000259" key="1">
    <source>
        <dbReference type="Pfam" id="PF07589"/>
    </source>
</evidence>
<proteinExistence type="predicted"/>
<reference evidence="2" key="1">
    <citation type="journal article" date="2004" name="Appl. Environ. Microbiol.">
        <title>Long-chain N-acyltyrosine synthases from environmental DNA.</title>
        <authorList>
            <person name="Brady S.F."/>
            <person name="Chao C.J."/>
            <person name="Clardy J."/>
        </authorList>
    </citation>
    <scope>NUCLEOTIDE SEQUENCE</scope>
</reference>
<dbReference type="EMBL" id="JF429404">
    <property type="protein sequence ID" value="AEQ20293.1"/>
    <property type="molecule type" value="Genomic_DNA"/>
</dbReference>
<reference evidence="2" key="2">
    <citation type="journal article" date="2011" name="J. Bacteriol.">
        <title>Long-chain N-acyl amino acid synthases are linked to the putative PEP-CTERM/exosortase protein-sorting system in Gram-negative bacteria.</title>
        <authorList>
            <person name="Craig J.W."/>
            <person name="Cherry M.A."/>
            <person name="Brady S.F."/>
        </authorList>
    </citation>
    <scope>NUCLEOTIDE SEQUENCE</scope>
</reference>
<protein>
    <submittedName>
        <fullName evidence="2">PEP-CTERM motif protein</fullName>
    </submittedName>
</protein>
<organism evidence="2">
    <name type="scientific">uncultured bacterium CSLG7</name>
    <dbReference type="NCBI Taxonomy" id="1091577"/>
    <lineage>
        <taxon>Bacteria</taxon>
        <taxon>environmental samples</taxon>
    </lineage>
</organism>
<dbReference type="AlphaFoldDB" id="G4WV41"/>
<name>G4WV41_9BACT</name>
<evidence type="ECO:0000313" key="2">
    <source>
        <dbReference type="EMBL" id="AEQ20293.1"/>
    </source>
</evidence>
<feature type="domain" description="Ice-binding protein C-terminal" evidence="1">
    <location>
        <begin position="247"/>
        <end position="266"/>
    </location>
</feature>
<sequence>MKCMRLSMSRSAVLAIFLAVPGLMMGTALTGTLALSGHGTQQVAVGPCASGLCIDFDWTGTLNAGPPQTVATGTVDGTGSSAVFDITNNFVCPSGPPACANTGTDTSVFVHDLNSTDEPINTAVSLPFVTFNVDPWTLTMTDLQGGVDGLTNCSASLTAGQTCSPAGSPFNEQNVGTCSTAADCNVQINIAFKGTANDGAGHLSSVLGTFSTTFSGTDYQIINTDIANRLDVVTSDSGTIFITPMSSVPEPATFGLIGMALLALGMVKYKQVRV</sequence>
<dbReference type="InterPro" id="IPR013424">
    <property type="entry name" value="Ice-binding_C"/>
</dbReference>